<dbReference type="EMBL" id="FOKQ01000056">
    <property type="protein sequence ID" value="SFD27045.1"/>
    <property type="molecule type" value="Genomic_DNA"/>
</dbReference>
<protein>
    <submittedName>
        <fullName evidence="2">Uncharacterized protein</fullName>
    </submittedName>
</protein>
<accession>A0A1I1QYC1</accession>
<proteinExistence type="predicted"/>
<dbReference type="OrthoDB" id="9765386at2"/>
<dbReference type="RefSeq" id="WP_074963291.1">
    <property type="nucleotide sequence ID" value="NZ_FOKQ01000056.1"/>
</dbReference>
<sequence>MQADEVRYKEDMPALGLNWIRLGLDDVLYDPKTKTIYTPNTNASVKVGEGGIAVGDEKERYNPFRDEKVRFASGGGGKSSGKSRRKGLTKKNAYAKMGYKETKLITSEINTYHSKRYEGKKICYYSGKYSRLYEFKIMVMVIMSSLR</sequence>
<reference evidence="2 3" key="1">
    <citation type="submission" date="2016-10" db="EMBL/GenBank/DDBJ databases">
        <authorList>
            <person name="de Groot N.N."/>
        </authorList>
    </citation>
    <scope>NUCLEOTIDE SEQUENCE [LARGE SCALE GENOMIC DNA]</scope>
    <source>
        <strain evidence="2 3">AR67</strain>
    </source>
</reference>
<feature type="region of interest" description="Disordered" evidence="1">
    <location>
        <begin position="69"/>
        <end position="89"/>
    </location>
</feature>
<name>A0A1I1QYC1_RUMAL</name>
<evidence type="ECO:0000256" key="1">
    <source>
        <dbReference type="SAM" id="MobiDB-lite"/>
    </source>
</evidence>
<dbReference type="Proteomes" id="UP000182192">
    <property type="component" value="Unassembled WGS sequence"/>
</dbReference>
<gene>
    <name evidence="2" type="ORF">SAMN02910406_03545</name>
</gene>
<evidence type="ECO:0000313" key="3">
    <source>
        <dbReference type="Proteomes" id="UP000182192"/>
    </source>
</evidence>
<organism evidence="2 3">
    <name type="scientific">Ruminococcus albus</name>
    <dbReference type="NCBI Taxonomy" id="1264"/>
    <lineage>
        <taxon>Bacteria</taxon>
        <taxon>Bacillati</taxon>
        <taxon>Bacillota</taxon>
        <taxon>Clostridia</taxon>
        <taxon>Eubacteriales</taxon>
        <taxon>Oscillospiraceae</taxon>
        <taxon>Ruminococcus</taxon>
    </lineage>
</organism>
<evidence type="ECO:0000313" key="2">
    <source>
        <dbReference type="EMBL" id="SFD27045.1"/>
    </source>
</evidence>
<dbReference type="AlphaFoldDB" id="A0A1I1QYC1"/>